<proteinExistence type="inferred from homology"/>
<dbReference type="PANTHER" id="PTHR30244:SF34">
    <property type="entry name" value="DTDP-4-AMINO-4,6-DIDEOXYGALACTOSE TRANSAMINASE"/>
    <property type="match status" value="1"/>
</dbReference>
<sequence>MNWTLPLFECDFGEAEVKAVEQVIRSGWLTMGTLVRKFEEAFAARVGCRHAIAVSSCTAALHLAQLALEMGPEDEVICPALTFVATANAIRYVGARPVFADVKSRDEWVIGVEQIQTVESPRTKGVCAVHYAGYPCAMDEISAYARARGLKVIEDCAHAPLTLYKGKALGTWGDIGCFSFFSNKNLSTGEGGMLVTDDDEIASRLRLLRSHGMTTLTLDRHQGHAFSYDVVAVGFNYRPTEITAALGLVQLEKLEGKNEQRRTLVTAYRNQLAKETPALSVPFGSYPLEFSACHIMPVLLPPQTERRHVMEGLRQEGIQSSIHYPPIHTFQAYAGLCPSRSLPHTELIGAHCLTLPLYPQMIIEDVDRCVKTLAQLIEA</sequence>
<keyword evidence="5" id="KW-0808">Transferase</keyword>
<dbReference type="GO" id="GO:0030170">
    <property type="term" value="F:pyridoxal phosphate binding"/>
    <property type="evidence" value="ECO:0007669"/>
    <property type="project" value="TreeGrafter"/>
</dbReference>
<evidence type="ECO:0000313" key="5">
    <source>
        <dbReference type="EMBL" id="GLI35891.1"/>
    </source>
</evidence>
<gene>
    <name evidence="5" type="ORF">DAMNIGENAA_33240</name>
</gene>
<dbReference type="PANTHER" id="PTHR30244">
    <property type="entry name" value="TRANSAMINASE"/>
    <property type="match status" value="1"/>
</dbReference>
<evidence type="ECO:0000256" key="3">
    <source>
        <dbReference type="PIRSR" id="PIRSR000390-2"/>
    </source>
</evidence>
<feature type="modified residue" description="N6-(pyridoxal phosphate)lysine" evidence="3">
    <location>
        <position position="184"/>
    </location>
</feature>
<dbReference type="GO" id="GO:0008483">
    <property type="term" value="F:transaminase activity"/>
    <property type="evidence" value="ECO:0007669"/>
    <property type="project" value="UniProtKB-KW"/>
</dbReference>
<dbReference type="PIRSF" id="PIRSF000390">
    <property type="entry name" value="PLP_StrS"/>
    <property type="match status" value="1"/>
</dbReference>
<comment type="caution">
    <text evidence="5">The sequence shown here is derived from an EMBL/GenBank/DDBJ whole genome shotgun (WGS) entry which is preliminary data.</text>
</comment>
<dbReference type="InterPro" id="IPR015422">
    <property type="entry name" value="PyrdxlP-dep_Trfase_small"/>
</dbReference>
<dbReference type="Gene3D" id="3.90.1150.10">
    <property type="entry name" value="Aspartate Aminotransferase, domain 1"/>
    <property type="match status" value="1"/>
</dbReference>
<dbReference type="InterPro" id="IPR000653">
    <property type="entry name" value="DegT/StrS_aminotransferase"/>
</dbReference>
<keyword evidence="3 4" id="KW-0663">Pyridoxal phosphate</keyword>
<evidence type="ECO:0000256" key="1">
    <source>
        <dbReference type="ARBA" id="ARBA00037999"/>
    </source>
</evidence>
<comment type="similarity">
    <text evidence="1 4">Belongs to the DegT/DnrJ/EryC1 family.</text>
</comment>
<dbReference type="InterPro" id="IPR015421">
    <property type="entry name" value="PyrdxlP-dep_Trfase_major"/>
</dbReference>
<evidence type="ECO:0000313" key="6">
    <source>
        <dbReference type="Proteomes" id="UP001144372"/>
    </source>
</evidence>
<dbReference type="AlphaFoldDB" id="A0A9W6FVY6"/>
<dbReference type="SUPFAM" id="SSF53383">
    <property type="entry name" value="PLP-dependent transferases"/>
    <property type="match status" value="1"/>
</dbReference>
<organism evidence="5 6">
    <name type="scientific">Desulforhabdus amnigena</name>
    <dbReference type="NCBI Taxonomy" id="40218"/>
    <lineage>
        <taxon>Bacteria</taxon>
        <taxon>Pseudomonadati</taxon>
        <taxon>Thermodesulfobacteriota</taxon>
        <taxon>Syntrophobacteria</taxon>
        <taxon>Syntrophobacterales</taxon>
        <taxon>Syntrophobacteraceae</taxon>
        <taxon>Desulforhabdus</taxon>
    </lineage>
</organism>
<keyword evidence="5" id="KW-0032">Aminotransferase</keyword>
<keyword evidence="6" id="KW-1185">Reference proteome</keyword>
<reference evidence="5" key="1">
    <citation type="submission" date="2022-12" db="EMBL/GenBank/DDBJ databases">
        <title>Reference genome sequencing for broad-spectrum identification of bacterial and archaeal isolates by mass spectrometry.</title>
        <authorList>
            <person name="Sekiguchi Y."/>
            <person name="Tourlousse D.M."/>
        </authorList>
    </citation>
    <scope>NUCLEOTIDE SEQUENCE</scope>
    <source>
        <strain evidence="5">ASRB1</strain>
    </source>
</reference>
<protein>
    <submittedName>
        <fullName evidence="5">Aminotransferase DegT</fullName>
    </submittedName>
</protein>
<dbReference type="CDD" id="cd00616">
    <property type="entry name" value="AHBA_syn"/>
    <property type="match status" value="1"/>
</dbReference>
<accession>A0A9W6FVY6</accession>
<dbReference type="RefSeq" id="WP_281795989.1">
    <property type="nucleotide sequence ID" value="NZ_BSDR01000001.1"/>
</dbReference>
<dbReference type="Proteomes" id="UP001144372">
    <property type="component" value="Unassembled WGS sequence"/>
</dbReference>
<dbReference type="Pfam" id="PF01041">
    <property type="entry name" value="DegT_DnrJ_EryC1"/>
    <property type="match status" value="1"/>
</dbReference>
<dbReference type="InterPro" id="IPR015424">
    <property type="entry name" value="PyrdxlP-dep_Trfase"/>
</dbReference>
<dbReference type="GO" id="GO:0000271">
    <property type="term" value="P:polysaccharide biosynthetic process"/>
    <property type="evidence" value="ECO:0007669"/>
    <property type="project" value="TreeGrafter"/>
</dbReference>
<evidence type="ECO:0000256" key="4">
    <source>
        <dbReference type="RuleBase" id="RU004508"/>
    </source>
</evidence>
<dbReference type="Gene3D" id="3.40.640.10">
    <property type="entry name" value="Type I PLP-dependent aspartate aminotransferase-like (Major domain)"/>
    <property type="match status" value="1"/>
</dbReference>
<feature type="active site" description="Proton acceptor" evidence="2">
    <location>
        <position position="184"/>
    </location>
</feature>
<name>A0A9W6FVY6_9BACT</name>
<evidence type="ECO:0000256" key="2">
    <source>
        <dbReference type="PIRSR" id="PIRSR000390-1"/>
    </source>
</evidence>
<dbReference type="EMBL" id="BSDR01000001">
    <property type="protein sequence ID" value="GLI35891.1"/>
    <property type="molecule type" value="Genomic_DNA"/>
</dbReference>